<evidence type="ECO:0000259" key="6">
    <source>
        <dbReference type="Pfam" id="PF07993"/>
    </source>
</evidence>
<dbReference type="Pfam" id="PF03015">
    <property type="entry name" value="Sterile"/>
    <property type="match status" value="1"/>
</dbReference>
<evidence type="ECO:0000256" key="4">
    <source>
        <dbReference type="RuleBase" id="RU363097"/>
    </source>
</evidence>
<gene>
    <name evidence="7" type="ORF">LSALG_LOCUS29106</name>
</gene>
<dbReference type="CDD" id="cd09071">
    <property type="entry name" value="FAR_C"/>
    <property type="match status" value="1"/>
</dbReference>
<dbReference type="Pfam" id="PF07993">
    <property type="entry name" value="NAD_binding_4"/>
    <property type="match status" value="1"/>
</dbReference>
<reference evidence="7" key="1">
    <citation type="submission" date="2023-04" db="EMBL/GenBank/DDBJ databases">
        <authorList>
            <person name="Vijverberg K."/>
            <person name="Xiong W."/>
            <person name="Schranz E."/>
        </authorList>
    </citation>
    <scope>NUCLEOTIDE SEQUENCE</scope>
</reference>
<comment type="similarity">
    <text evidence="1 4">Belongs to the fatty acyl-CoA reductase family.</text>
</comment>
<evidence type="ECO:0000313" key="8">
    <source>
        <dbReference type="Proteomes" id="UP001177003"/>
    </source>
</evidence>
<keyword evidence="2 4" id="KW-0444">Lipid biosynthesis</keyword>
<dbReference type="Proteomes" id="UP001177003">
    <property type="component" value="Chromosome 6"/>
</dbReference>
<keyword evidence="3 4" id="KW-0443">Lipid metabolism</keyword>
<dbReference type="SUPFAM" id="SSF51735">
    <property type="entry name" value="NAD(P)-binding Rossmann-fold domains"/>
    <property type="match status" value="1"/>
</dbReference>
<proteinExistence type="inferred from homology"/>
<keyword evidence="4" id="KW-0521">NADP</keyword>
<evidence type="ECO:0000313" key="7">
    <source>
        <dbReference type="EMBL" id="CAI9289887.1"/>
    </source>
</evidence>
<dbReference type="AlphaFoldDB" id="A0AA36EBY7"/>
<dbReference type="GO" id="GO:0010345">
    <property type="term" value="P:suberin biosynthetic process"/>
    <property type="evidence" value="ECO:0007669"/>
    <property type="project" value="TreeGrafter"/>
</dbReference>
<dbReference type="InterPro" id="IPR013120">
    <property type="entry name" value="FAR_NAD-bd"/>
</dbReference>
<name>A0AA36EBY7_LACSI</name>
<dbReference type="PANTHER" id="PTHR11011:SF99">
    <property type="entry name" value="FATTY ACYL-COA REDUCTASE 3"/>
    <property type="match status" value="1"/>
</dbReference>
<protein>
    <recommendedName>
        <fullName evidence="4">Fatty acyl-CoA reductase</fullName>
        <ecNumber evidence="4">1.2.1.84</ecNumber>
    </recommendedName>
</protein>
<keyword evidence="4" id="KW-0812">Transmembrane</keyword>
<comment type="function">
    <text evidence="4">Catalyzes the reduction of fatty acyl-CoA to fatty alcohols.</text>
</comment>
<keyword evidence="8" id="KW-1185">Reference proteome</keyword>
<feature type="domain" description="Thioester reductase (TE)" evidence="6">
    <location>
        <begin position="81"/>
        <end position="383"/>
    </location>
</feature>
<keyword evidence="4" id="KW-0472">Membrane</keyword>
<dbReference type="GO" id="GO:0035336">
    <property type="term" value="P:long-chain fatty-acyl-CoA metabolic process"/>
    <property type="evidence" value="ECO:0007669"/>
    <property type="project" value="TreeGrafter"/>
</dbReference>
<dbReference type="InterPro" id="IPR026055">
    <property type="entry name" value="FAR"/>
</dbReference>
<dbReference type="EC" id="1.2.1.84" evidence="4"/>
<evidence type="ECO:0000256" key="1">
    <source>
        <dbReference type="ARBA" id="ARBA00005928"/>
    </source>
</evidence>
<keyword evidence="4" id="KW-1133">Transmembrane helix</keyword>
<dbReference type="CDD" id="cd05236">
    <property type="entry name" value="FAR-N_SDR_e"/>
    <property type="match status" value="1"/>
</dbReference>
<dbReference type="Gene3D" id="3.40.50.720">
    <property type="entry name" value="NAD(P)-binding Rossmann-like Domain"/>
    <property type="match status" value="1"/>
</dbReference>
<keyword evidence="4" id="KW-0560">Oxidoreductase</keyword>
<dbReference type="GO" id="GO:0102965">
    <property type="term" value="F:alcohol-forming long-chain fatty acyl-CoA reductase activity"/>
    <property type="evidence" value="ECO:0007669"/>
    <property type="project" value="UniProtKB-EC"/>
</dbReference>
<dbReference type="PANTHER" id="PTHR11011">
    <property type="entry name" value="MALE STERILITY PROTEIN 2-RELATED"/>
    <property type="match status" value="1"/>
</dbReference>
<sequence length="556" mass="63493">MYPAHGPKFPSASPFPVYNYFAYATYYFSHYIVCIDPHPPSVYYSGGLCGTRNIQHINILSYRTMELGSIVDFLENKVILITGATGFLAKIFVEKILRVQPNVKKLYLLIRAPDTESALQRFNTEAVAKDLFKLLKETHGENLQKFLSEKVTPVAGDITYEDMGIQDSTLKEEMWRDIDVVVNVAASTNFDERYDVALPLNTFGARHVMNFAKKCVDIKLFLHVSTAYVSGEKPGLMLETPYHLGESLNGTTGLDIDQERKIIEEKLKELKCDDNANEKSIKISMKDLGMERANHYGWPNTYVFTKAMGEMIIGHLKGDMPVVILRPTIVTSTYKEPFPGWVEGIRTIDSLALGYGKGRLTCFLGDPQAVYDVVPADMVVNAMIVAIAAHANQTFSETIYHVGSSVSNPLKFTRIQKSGYLYFTEHPWIEKDGTPVVVGEVTVLKSMASFHRYVALRYLLPLQVLWFINLLFCQAFASTYKNVKRKINFVLRLVDLYEPYLFTKSFYDDMNTEKLRRAVRDSGDEEKYFYFDPRVIDWEDYFQHTHLPGVVKHEFK</sequence>
<dbReference type="EMBL" id="OX465082">
    <property type="protein sequence ID" value="CAI9289887.1"/>
    <property type="molecule type" value="Genomic_DNA"/>
</dbReference>
<dbReference type="GO" id="GO:0080019">
    <property type="term" value="F:alcohol-forming very long-chain fatty acyl-CoA reductase activity"/>
    <property type="evidence" value="ECO:0007669"/>
    <property type="project" value="InterPro"/>
</dbReference>
<feature type="transmembrane region" description="Helical" evidence="4">
    <location>
        <begin position="458"/>
        <end position="477"/>
    </location>
</feature>
<dbReference type="InterPro" id="IPR036291">
    <property type="entry name" value="NAD(P)-bd_dom_sf"/>
</dbReference>
<dbReference type="InterPro" id="IPR033640">
    <property type="entry name" value="FAR_C"/>
</dbReference>
<feature type="domain" description="Fatty acyl-CoA reductase C-terminal" evidence="5">
    <location>
        <begin position="458"/>
        <end position="555"/>
    </location>
</feature>
<evidence type="ECO:0000259" key="5">
    <source>
        <dbReference type="Pfam" id="PF03015"/>
    </source>
</evidence>
<accession>A0AA36EBY7</accession>
<comment type="catalytic activity">
    <reaction evidence="4">
        <text>a long-chain fatty acyl-CoA + 2 NADPH + 2 H(+) = a long-chain primary fatty alcohol + 2 NADP(+) + CoA</text>
        <dbReference type="Rhea" id="RHEA:52716"/>
        <dbReference type="ChEBI" id="CHEBI:15378"/>
        <dbReference type="ChEBI" id="CHEBI:57287"/>
        <dbReference type="ChEBI" id="CHEBI:57783"/>
        <dbReference type="ChEBI" id="CHEBI:58349"/>
        <dbReference type="ChEBI" id="CHEBI:77396"/>
        <dbReference type="ChEBI" id="CHEBI:83139"/>
        <dbReference type="EC" id="1.2.1.84"/>
    </reaction>
</comment>
<organism evidence="7 8">
    <name type="scientific">Lactuca saligna</name>
    <name type="common">Willowleaf lettuce</name>
    <dbReference type="NCBI Taxonomy" id="75948"/>
    <lineage>
        <taxon>Eukaryota</taxon>
        <taxon>Viridiplantae</taxon>
        <taxon>Streptophyta</taxon>
        <taxon>Embryophyta</taxon>
        <taxon>Tracheophyta</taxon>
        <taxon>Spermatophyta</taxon>
        <taxon>Magnoliopsida</taxon>
        <taxon>eudicotyledons</taxon>
        <taxon>Gunneridae</taxon>
        <taxon>Pentapetalae</taxon>
        <taxon>asterids</taxon>
        <taxon>campanulids</taxon>
        <taxon>Asterales</taxon>
        <taxon>Asteraceae</taxon>
        <taxon>Cichorioideae</taxon>
        <taxon>Cichorieae</taxon>
        <taxon>Lactucinae</taxon>
        <taxon>Lactuca</taxon>
    </lineage>
</organism>
<evidence type="ECO:0000256" key="2">
    <source>
        <dbReference type="ARBA" id="ARBA00022516"/>
    </source>
</evidence>
<evidence type="ECO:0000256" key="3">
    <source>
        <dbReference type="ARBA" id="ARBA00023098"/>
    </source>
</evidence>